<proteinExistence type="predicted"/>
<dbReference type="PANTHER" id="PTHR14097:SF9">
    <property type="entry name" value="EPIMERASE, PUTATIVE (AFU_ORTHOLOGUE AFUA_8G07320)-RELATED"/>
    <property type="match status" value="1"/>
</dbReference>
<dbReference type="Gene3D" id="3.40.50.720">
    <property type="entry name" value="NAD(P)-binding Rossmann-like Domain"/>
    <property type="match status" value="1"/>
</dbReference>
<dbReference type="Proteomes" id="UP000191285">
    <property type="component" value="Unassembled WGS sequence"/>
</dbReference>
<keyword evidence="2" id="KW-1185">Reference proteome</keyword>
<dbReference type="SUPFAM" id="SSF51735">
    <property type="entry name" value="NAD(P)-binding Rossmann-fold domains"/>
    <property type="match status" value="1"/>
</dbReference>
<sequence length="212" mass="23440">MKFILAGSSGFVGHELLEQCQNNPSVTSIVALSRRELPPHDKLQVVMVKDFSSYPDTAKEAVKDADACIWTIGLTPTKVPDEETARRVSIGYTTAAAKLFNENCRKPFRFVYCSGAGAEQDQTKPLWFMQDYRRIRGQVESEILTFAKENAGFESYIVKPGLIFSRGVPLPSFVSNIATSVKVDKLAAKMLDLALKGGEKKVWENSEVNSGL</sequence>
<comment type="caution">
    <text evidence="1">The sequence shown here is derived from an EMBL/GenBank/DDBJ whole genome shotgun (WGS) entry which is preliminary data.</text>
</comment>
<dbReference type="OrthoDB" id="3535423at2759"/>
<dbReference type="EMBL" id="MLKD01000004">
    <property type="protein sequence ID" value="OQE27624.1"/>
    <property type="molecule type" value="Genomic_DNA"/>
</dbReference>
<gene>
    <name evidence="1" type="ORF">PENSTE_c004G09966</name>
</gene>
<reference evidence="2" key="1">
    <citation type="journal article" date="2017" name="Nat. Microbiol.">
        <title>Global analysis of biosynthetic gene clusters reveals vast potential of secondary metabolite production in Penicillium species.</title>
        <authorList>
            <person name="Nielsen J.C."/>
            <person name="Grijseels S."/>
            <person name="Prigent S."/>
            <person name="Ji B."/>
            <person name="Dainat J."/>
            <person name="Nielsen K.F."/>
            <person name="Frisvad J.C."/>
            <person name="Workman M."/>
            <person name="Nielsen J."/>
        </authorList>
    </citation>
    <scope>NUCLEOTIDE SEQUENCE [LARGE SCALE GENOMIC DNA]</scope>
    <source>
        <strain evidence="2">IBT 24891</strain>
    </source>
</reference>
<evidence type="ECO:0000313" key="1">
    <source>
        <dbReference type="EMBL" id="OQE27624.1"/>
    </source>
</evidence>
<protein>
    <submittedName>
        <fullName evidence="1">Uncharacterized protein</fullName>
    </submittedName>
</protein>
<dbReference type="InterPro" id="IPR036291">
    <property type="entry name" value="NAD(P)-bd_dom_sf"/>
</dbReference>
<organism evidence="1 2">
    <name type="scientific">Penicillium steckii</name>
    <dbReference type="NCBI Taxonomy" id="303698"/>
    <lineage>
        <taxon>Eukaryota</taxon>
        <taxon>Fungi</taxon>
        <taxon>Dikarya</taxon>
        <taxon>Ascomycota</taxon>
        <taxon>Pezizomycotina</taxon>
        <taxon>Eurotiomycetes</taxon>
        <taxon>Eurotiomycetidae</taxon>
        <taxon>Eurotiales</taxon>
        <taxon>Aspergillaceae</taxon>
        <taxon>Penicillium</taxon>
    </lineage>
</organism>
<name>A0A1V6TNR5_9EURO</name>
<dbReference type="AlphaFoldDB" id="A0A1V6TNR5"/>
<dbReference type="STRING" id="303698.A0A1V6TNR5"/>
<dbReference type="PANTHER" id="PTHR14097">
    <property type="entry name" value="OXIDOREDUCTASE HTATIP2"/>
    <property type="match status" value="1"/>
</dbReference>
<accession>A0A1V6TNR5</accession>
<evidence type="ECO:0000313" key="2">
    <source>
        <dbReference type="Proteomes" id="UP000191285"/>
    </source>
</evidence>